<dbReference type="AlphaFoldDB" id="A0A447GGA0"/>
<keyword evidence="1" id="KW-0418">Kinase</keyword>
<keyword evidence="1" id="KW-0808">Transferase</keyword>
<name>A0A447GGA0_9MYCO</name>
<sequence length="512" mass="56240">MIRTERETVRSSTAAIGPEASQLPFVPYVDMHETHTGVVVLVGDRAYKAKKPVKTDFLDFRTVEQREHACRREVELNSRLSPGSYLGVGYLSDPAGGAAEPVVVMRRYRDEDRLASLANRAESDEVVRGVLDTIAGVLARFHDHAQRGLSIDARGEPGAIEQLWRENLSELHRHGGTTVTDESIGQIEHLVGEFLRGRGLLFTRRIGEGRIVDGHGDLLADDIFCVDDGPALLDCLEFDDELRRVDRIDDAAFLAMDLEFLGRKDLGQYFLQRYVAHSGDPAPMPLCDFYIAYRAVVRAKTDCVRLSQGKAEAAAHAARHLDIARQHLQDGTIRLALVGGSPGTGKSSLARGLAEQVGAQVISTDDVRRELQDWGAISGETDVVDAGLYAPANVAAVYEVALRRARLCLSSGRSVILDATWRDPQMRAQAYRIASETHSALVELQCTVPIRVASDRISAREPGNSDATPEIAATLAAQHHGWHSSVRIDTSKSHERALHEARIAWCQAVELE</sequence>
<dbReference type="PANTHER" id="PTHR43883">
    <property type="entry name" value="SLR0207 PROTEIN"/>
    <property type="match status" value="1"/>
</dbReference>
<protein>
    <submittedName>
        <fullName evidence="1">Polynucleotide kinase</fullName>
    </submittedName>
</protein>
<keyword evidence="2" id="KW-1185">Reference proteome</keyword>
<dbReference type="SUPFAM" id="SSF56112">
    <property type="entry name" value="Protein kinase-like (PK-like)"/>
    <property type="match status" value="1"/>
</dbReference>
<dbReference type="EMBL" id="LR130759">
    <property type="protein sequence ID" value="VDM89520.1"/>
    <property type="molecule type" value="Genomic_DNA"/>
</dbReference>
<dbReference type="Gene3D" id="3.40.50.300">
    <property type="entry name" value="P-loop containing nucleotide triphosphate hydrolases"/>
    <property type="match status" value="1"/>
</dbReference>
<reference evidence="2" key="1">
    <citation type="submission" date="2018-02" db="EMBL/GenBank/DDBJ databases">
        <authorList>
            <person name="Seth-Smith MB H."/>
            <person name="Seth-Smith H."/>
        </authorList>
    </citation>
    <scope>NUCLEOTIDE SEQUENCE [LARGE SCALE GENOMIC DNA]</scope>
</reference>
<evidence type="ECO:0000313" key="1">
    <source>
        <dbReference type="EMBL" id="VDM89520.1"/>
    </source>
</evidence>
<accession>A0A447GGA0</accession>
<dbReference type="Proteomes" id="UP000269998">
    <property type="component" value="Chromosome"/>
</dbReference>
<gene>
    <name evidence="1" type="ORF">MB901379_03097</name>
</gene>
<dbReference type="Pfam" id="PF13671">
    <property type="entry name" value="AAA_33"/>
    <property type="match status" value="1"/>
</dbReference>
<proteinExistence type="predicted"/>
<evidence type="ECO:0000313" key="2">
    <source>
        <dbReference type="Proteomes" id="UP000269998"/>
    </source>
</evidence>
<dbReference type="InterPro" id="IPR052732">
    <property type="entry name" value="Cell-binding_unc_protein"/>
</dbReference>
<dbReference type="InterPro" id="IPR027417">
    <property type="entry name" value="P-loop_NTPase"/>
</dbReference>
<dbReference type="SUPFAM" id="SSF52540">
    <property type="entry name" value="P-loop containing nucleoside triphosphate hydrolases"/>
    <property type="match status" value="1"/>
</dbReference>
<organism evidence="1 2">
    <name type="scientific">Mycobacterium basiliense</name>
    <dbReference type="NCBI Taxonomy" id="2094119"/>
    <lineage>
        <taxon>Bacteria</taxon>
        <taxon>Bacillati</taxon>
        <taxon>Actinomycetota</taxon>
        <taxon>Actinomycetes</taxon>
        <taxon>Mycobacteriales</taxon>
        <taxon>Mycobacteriaceae</taxon>
        <taxon>Mycobacterium</taxon>
    </lineage>
</organism>
<dbReference type="PANTHER" id="PTHR43883:SF1">
    <property type="entry name" value="GLUCONOKINASE"/>
    <property type="match status" value="1"/>
</dbReference>
<dbReference type="GO" id="GO:0016301">
    <property type="term" value="F:kinase activity"/>
    <property type="evidence" value="ECO:0007669"/>
    <property type="project" value="UniProtKB-KW"/>
</dbReference>
<dbReference type="InterPro" id="IPR011009">
    <property type="entry name" value="Kinase-like_dom_sf"/>
</dbReference>
<dbReference type="KEGG" id="mbai:MB901379_03097"/>